<name>A0A9D9H9H9_9BACT</name>
<reference evidence="3" key="1">
    <citation type="submission" date="2020-10" db="EMBL/GenBank/DDBJ databases">
        <authorList>
            <person name="Gilroy R."/>
        </authorList>
    </citation>
    <scope>NUCLEOTIDE SEQUENCE</scope>
    <source>
        <strain evidence="3">D5-748</strain>
    </source>
</reference>
<dbReference type="Gene3D" id="3.60.15.10">
    <property type="entry name" value="Ribonuclease Z/Hydroxyacylglutathione hydrolase-like"/>
    <property type="match status" value="1"/>
</dbReference>
<dbReference type="EMBL" id="JADIMO010000138">
    <property type="protein sequence ID" value="MBO8446100.1"/>
    <property type="molecule type" value="Genomic_DNA"/>
</dbReference>
<evidence type="ECO:0000259" key="2">
    <source>
        <dbReference type="SMART" id="SM00849"/>
    </source>
</evidence>
<protein>
    <submittedName>
        <fullName evidence="3">MBL fold metallo-hydrolase</fullName>
    </submittedName>
</protein>
<organism evidence="3 4">
    <name type="scientific">Candidatus Cryptobacteroides merdavium</name>
    <dbReference type="NCBI Taxonomy" id="2840769"/>
    <lineage>
        <taxon>Bacteria</taxon>
        <taxon>Pseudomonadati</taxon>
        <taxon>Bacteroidota</taxon>
        <taxon>Bacteroidia</taxon>
        <taxon>Bacteroidales</taxon>
        <taxon>Candidatus Cryptobacteroides</taxon>
    </lineage>
</organism>
<accession>A0A9D9H9H9</accession>
<dbReference type="PANTHER" id="PTHR42663:SF6">
    <property type="entry name" value="HYDROLASE C777.06C-RELATED"/>
    <property type="match status" value="1"/>
</dbReference>
<dbReference type="AlphaFoldDB" id="A0A9D9H9H9"/>
<feature type="region of interest" description="Disordered" evidence="1">
    <location>
        <begin position="166"/>
        <end position="188"/>
    </location>
</feature>
<comment type="caution">
    <text evidence="3">The sequence shown here is derived from an EMBL/GenBank/DDBJ whole genome shotgun (WGS) entry which is preliminary data.</text>
</comment>
<evidence type="ECO:0000256" key="1">
    <source>
        <dbReference type="SAM" id="MobiDB-lite"/>
    </source>
</evidence>
<feature type="compositionally biased region" description="Polar residues" evidence="1">
    <location>
        <begin position="171"/>
        <end position="181"/>
    </location>
</feature>
<proteinExistence type="predicted"/>
<sequence length="307" mass="34801">MVRLTFLGTGTSQGVPMIGCSCPVCRSCDPHDKRLRSSAFVEYGGLDILVDAGPDFRQQMLRANIRHIDAILLTHNHKDHTGGLDDVRAFNYIERAPIRIYCEKYVEESLRQEYSYAFAEKRYPGVPEWQITNIDENPFTVTENIPKVRLVWVDGKGYEKVKVMNADTDENPGSSENNVNPEKSGCRKIPASQGRTVEIIPVRGKHYMLPVLGYRFGGIAYLTDMNFIPEEEFSKLEGLEHFVINCVRRGRHISHFSLEQAVEVAKRVGARHTWLTHLSHQLPTYADLCAELPPDIRPAYDGLVIEA</sequence>
<dbReference type="SMART" id="SM00849">
    <property type="entry name" value="Lactamase_B"/>
    <property type="match status" value="1"/>
</dbReference>
<dbReference type="PROSITE" id="PS51257">
    <property type="entry name" value="PROKAR_LIPOPROTEIN"/>
    <property type="match status" value="1"/>
</dbReference>
<dbReference type="SUPFAM" id="SSF56281">
    <property type="entry name" value="Metallo-hydrolase/oxidoreductase"/>
    <property type="match status" value="1"/>
</dbReference>
<dbReference type="Pfam" id="PF12706">
    <property type="entry name" value="Lactamase_B_2"/>
    <property type="match status" value="2"/>
</dbReference>
<dbReference type="CDD" id="cd16279">
    <property type="entry name" value="metallo-hydrolase-like_MBL-fold"/>
    <property type="match status" value="1"/>
</dbReference>
<reference evidence="3" key="2">
    <citation type="journal article" date="2021" name="PeerJ">
        <title>Extensive microbial diversity within the chicken gut microbiome revealed by metagenomics and culture.</title>
        <authorList>
            <person name="Gilroy R."/>
            <person name="Ravi A."/>
            <person name="Getino M."/>
            <person name="Pursley I."/>
            <person name="Horton D.L."/>
            <person name="Alikhan N.F."/>
            <person name="Baker D."/>
            <person name="Gharbi K."/>
            <person name="Hall N."/>
            <person name="Watson M."/>
            <person name="Adriaenssens E.M."/>
            <person name="Foster-Nyarko E."/>
            <person name="Jarju S."/>
            <person name="Secka A."/>
            <person name="Antonio M."/>
            <person name="Oren A."/>
            <person name="Chaudhuri R.R."/>
            <person name="La Ragione R."/>
            <person name="Hildebrand F."/>
            <person name="Pallen M.J."/>
        </authorList>
    </citation>
    <scope>NUCLEOTIDE SEQUENCE</scope>
    <source>
        <strain evidence="3">D5-748</strain>
    </source>
</reference>
<gene>
    <name evidence="3" type="ORF">IAC23_10490</name>
</gene>
<feature type="domain" description="Metallo-beta-lactamase" evidence="2">
    <location>
        <begin position="35"/>
        <end position="206"/>
    </location>
</feature>
<evidence type="ECO:0000313" key="4">
    <source>
        <dbReference type="Proteomes" id="UP000823619"/>
    </source>
</evidence>
<dbReference type="PANTHER" id="PTHR42663">
    <property type="entry name" value="HYDROLASE C777.06C-RELATED-RELATED"/>
    <property type="match status" value="1"/>
</dbReference>
<dbReference type="InterPro" id="IPR001279">
    <property type="entry name" value="Metallo-B-lactamas"/>
</dbReference>
<evidence type="ECO:0000313" key="3">
    <source>
        <dbReference type="EMBL" id="MBO8446100.1"/>
    </source>
</evidence>
<dbReference type="Proteomes" id="UP000823619">
    <property type="component" value="Unassembled WGS sequence"/>
</dbReference>
<dbReference type="InterPro" id="IPR036866">
    <property type="entry name" value="RibonucZ/Hydroxyglut_hydro"/>
</dbReference>